<dbReference type="Proteomes" id="UP000219338">
    <property type="component" value="Unassembled WGS sequence"/>
</dbReference>
<protein>
    <recommendedName>
        <fullName evidence="3">HTH CENPB-type domain-containing protein</fullName>
    </recommendedName>
</protein>
<dbReference type="Pfam" id="PF03184">
    <property type="entry name" value="DDE_1"/>
    <property type="match status" value="1"/>
</dbReference>
<feature type="region of interest" description="Disordered" evidence="2">
    <location>
        <begin position="454"/>
        <end position="510"/>
    </location>
</feature>
<feature type="compositionally biased region" description="Acidic residues" evidence="2">
    <location>
        <begin position="471"/>
        <end position="480"/>
    </location>
</feature>
<reference evidence="5" key="1">
    <citation type="journal article" date="2017" name="Nat. Ecol. Evol.">
        <title>Genome expansion and lineage-specific genetic innovations in the forest pathogenic fungi Armillaria.</title>
        <authorList>
            <person name="Sipos G."/>
            <person name="Prasanna A.N."/>
            <person name="Walter M.C."/>
            <person name="O'Connor E."/>
            <person name="Balint B."/>
            <person name="Krizsan K."/>
            <person name="Kiss B."/>
            <person name="Hess J."/>
            <person name="Varga T."/>
            <person name="Slot J."/>
            <person name="Riley R."/>
            <person name="Boka B."/>
            <person name="Rigling D."/>
            <person name="Barry K."/>
            <person name="Lee J."/>
            <person name="Mihaltcheva S."/>
            <person name="LaButti K."/>
            <person name="Lipzen A."/>
            <person name="Waldron R."/>
            <person name="Moloney N.M."/>
            <person name="Sperisen C."/>
            <person name="Kredics L."/>
            <person name="Vagvoelgyi C."/>
            <person name="Patrignani A."/>
            <person name="Fitzpatrick D."/>
            <person name="Nagy I."/>
            <person name="Doyle S."/>
            <person name="Anderson J.B."/>
            <person name="Grigoriev I.V."/>
            <person name="Gueldener U."/>
            <person name="Muensterkoetter M."/>
            <person name="Nagy L.G."/>
        </authorList>
    </citation>
    <scope>NUCLEOTIDE SEQUENCE [LARGE SCALE GENOMIC DNA]</scope>
    <source>
        <strain evidence="5">C18/9</strain>
    </source>
</reference>
<dbReference type="STRING" id="47428.A0A284QTW2"/>
<proteinExistence type="predicted"/>
<feature type="compositionally biased region" description="Acidic residues" evidence="2">
    <location>
        <begin position="744"/>
        <end position="758"/>
    </location>
</feature>
<evidence type="ECO:0000256" key="1">
    <source>
        <dbReference type="ARBA" id="ARBA00023125"/>
    </source>
</evidence>
<dbReference type="GO" id="GO:0005634">
    <property type="term" value="C:nucleus"/>
    <property type="evidence" value="ECO:0007669"/>
    <property type="project" value="TreeGrafter"/>
</dbReference>
<dbReference type="OMA" id="FINEMAH"/>
<evidence type="ECO:0000259" key="3">
    <source>
        <dbReference type="PROSITE" id="PS51253"/>
    </source>
</evidence>
<dbReference type="PANTHER" id="PTHR19303:SF74">
    <property type="entry name" value="POGO TRANSPOSABLE ELEMENT WITH KRAB DOMAIN"/>
    <property type="match status" value="1"/>
</dbReference>
<evidence type="ECO:0000313" key="4">
    <source>
        <dbReference type="EMBL" id="SJK99906.1"/>
    </source>
</evidence>
<dbReference type="InterPro" id="IPR006600">
    <property type="entry name" value="HTH_CenpB_DNA-bd_dom"/>
</dbReference>
<keyword evidence="5" id="KW-1185">Reference proteome</keyword>
<dbReference type="AlphaFoldDB" id="A0A284QTW2"/>
<gene>
    <name evidence="4" type="ORF">ARMOST_03217</name>
</gene>
<evidence type="ECO:0000313" key="5">
    <source>
        <dbReference type="Proteomes" id="UP000219338"/>
    </source>
</evidence>
<dbReference type="InterPro" id="IPR004875">
    <property type="entry name" value="DDE_SF_endonuclease_dom"/>
</dbReference>
<dbReference type="PANTHER" id="PTHR19303">
    <property type="entry name" value="TRANSPOSON"/>
    <property type="match status" value="1"/>
</dbReference>
<dbReference type="InterPro" id="IPR050863">
    <property type="entry name" value="CenT-Element_Derived"/>
</dbReference>
<dbReference type="OrthoDB" id="2917041at2759"/>
<feature type="domain" description="HTH CENPB-type" evidence="3">
    <location>
        <begin position="84"/>
        <end position="158"/>
    </location>
</feature>
<dbReference type="EMBL" id="FUEG01000002">
    <property type="protein sequence ID" value="SJK99906.1"/>
    <property type="molecule type" value="Genomic_DNA"/>
</dbReference>
<sequence length="758" mass="85911">MVGKALSDTKKKQLAMEAKLALQAKAVDAYKLELAKKAAGLQARGAQAACNEFMQRYKQETGKEIKLNHATVINHAKGKNTRAQNNAQKAWLTPEEVEVIVMYIIELGNHGFPLSHQRLKEHVDEILGARLGDHFPIGGVGKKWTHRFLEKYSDRIKMAWSTPLEEKQGRAVNPHTNEAWFTMLGKVIKKYDIAEELMYGTDEIGCSGSTGQRERVMGAHDRQPHYQQIGGSRENVTVIVTICADGTSTPPAVIFKGRAYQVNWKQDNPANASIGYSKKGWTNGKIGVEWIKIFDEQTKTKAAGRYRLLLVDGHNSHYTCEFLRYARTHEIIVLCYPSHATHVYQGLDVVVFSVLKRILHEERDKYERETGEKMSKDNFIMIYGRAHLRVLHPPIIRSAFRKTRVWPYDPSVVTADMMAPSKETSVEGALPLIPATLIRIIAKFLRQAVQMEVRDDLESTSDSSSEVGVGGDDDDDDDPFIDTPQNADESVPCSEGDKEPEESQLAPKGNLADAIKDVVRRLKDSSLDCLIGSYSTIPHHNMRNIIPTITRRSEALRMEPKTKREAELLAALHISKQTNQIYQRRMIELQATNILNEVYCKALREQLAFREAKKSRKGKGRLMGDGLLVLLTSDFFYEHVVEFEEEQQRKQREKEERQMGKEERKKALTVWEEKVAKRQKIVDARRAEWEREKQEYVAAKLKWASDKKKDKVKGRFTGVQPKLGTLPPAIPKPKVNAEVPESSGSDDEADDEGETDIL</sequence>
<keyword evidence="1" id="KW-0238">DNA-binding</keyword>
<organism evidence="4 5">
    <name type="scientific">Armillaria ostoyae</name>
    <name type="common">Armillaria root rot fungus</name>
    <dbReference type="NCBI Taxonomy" id="47428"/>
    <lineage>
        <taxon>Eukaryota</taxon>
        <taxon>Fungi</taxon>
        <taxon>Dikarya</taxon>
        <taxon>Basidiomycota</taxon>
        <taxon>Agaricomycotina</taxon>
        <taxon>Agaricomycetes</taxon>
        <taxon>Agaricomycetidae</taxon>
        <taxon>Agaricales</taxon>
        <taxon>Marasmiineae</taxon>
        <taxon>Physalacriaceae</taxon>
        <taxon>Armillaria</taxon>
    </lineage>
</organism>
<feature type="region of interest" description="Disordered" evidence="2">
    <location>
        <begin position="705"/>
        <end position="758"/>
    </location>
</feature>
<dbReference type="GO" id="GO:0003677">
    <property type="term" value="F:DNA binding"/>
    <property type="evidence" value="ECO:0007669"/>
    <property type="project" value="UniProtKB-KW"/>
</dbReference>
<evidence type="ECO:0000256" key="2">
    <source>
        <dbReference type="SAM" id="MobiDB-lite"/>
    </source>
</evidence>
<name>A0A284QTW2_ARMOS</name>
<dbReference type="PROSITE" id="PS51253">
    <property type="entry name" value="HTH_CENPB"/>
    <property type="match status" value="1"/>
</dbReference>
<accession>A0A284QTW2</accession>